<sequence length="101" mass="11172">MLHETGAHGDYLVVLRRVLDALRSEGAIVVSELPYPDDINSYRTDPVHRRLAGVQLYETVVGCGAITQRELLGLLDAAGFDDVAPIDQPRATRFVVTGRRR</sequence>
<dbReference type="KEGG" id="mph:MLP_09350"/>
<dbReference type="HOGENOM" id="CLU_2288297_0_0_11"/>
<evidence type="ECO:0008006" key="3">
    <source>
        <dbReference type="Google" id="ProtNLM"/>
    </source>
</evidence>
<gene>
    <name evidence="1" type="ordered locus">MLP_09350</name>
</gene>
<name>F5XMM6_MICPN</name>
<accession>F5XMM6</accession>
<dbReference type="SUPFAM" id="SSF53335">
    <property type="entry name" value="S-adenosyl-L-methionine-dependent methyltransferases"/>
    <property type="match status" value="1"/>
</dbReference>
<dbReference type="Gene3D" id="3.40.50.150">
    <property type="entry name" value="Vaccinia Virus protein VP39"/>
    <property type="match status" value="1"/>
</dbReference>
<keyword evidence="2" id="KW-1185">Reference proteome</keyword>
<organism evidence="1 2">
    <name type="scientific">Microlunatus phosphovorus (strain ATCC 700054 / DSM 10555 / JCM 9379 / NBRC 101784 / NCIMB 13414 / VKM Ac-1990 / NM-1)</name>
    <dbReference type="NCBI Taxonomy" id="1032480"/>
    <lineage>
        <taxon>Bacteria</taxon>
        <taxon>Bacillati</taxon>
        <taxon>Actinomycetota</taxon>
        <taxon>Actinomycetes</taxon>
        <taxon>Propionibacteriales</taxon>
        <taxon>Propionibacteriaceae</taxon>
        <taxon>Microlunatus</taxon>
    </lineage>
</organism>
<proteinExistence type="predicted"/>
<dbReference type="InterPro" id="IPR029063">
    <property type="entry name" value="SAM-dependent_MTases_sf"/>
</dbReference>
<reference evidence="1 2" key="1">
    <citation type="submission" date="2011-05" db="EMBL/GenBank/DDBJ databases">
        <title>Whole genome sequence of Microlunatus phosphovorus NM-1.</title>
        <authorList>
            <person name="Hosoyama A."/>
            <person name="Sasaki K."/>
            <person name="Harada T."/>
            <person name="Igarashi R."/>
            <person name="Kawakoshi A."/>
            <person name="Sasagawa M."/>
            <person name="Fukada J."/>
            <person name="Nakamura S."/>
            <person name="Katano Y."/>
            <person name="Hanada S."/>
            <person name="Kamagata Y."/>
            <person name="Nakamura N."/>
            <person name="Yamazaki S."/>
            <person name="Fujita N."/>
        </authorList>
    </citation>
    <scope>NUCLEOTIDE SEQUENCE [LARGE SCALE GENOMIC DNA]</scope>
    <source>
        <strain evidence="2">ATCC 700054 / DSM 10555 / JCM 9379 / NBRC 101784 / NCIMB 13414 / VKM Ac-1990 / NM-1</strain>
    </source>
</reference>
<evidence type="ECO:0000313" key="2">
    <source>
        <dbReference type="Proteomes" id="UP000007947"/>
    </source>
</evidence>
<dbReference type="EMBL" id="AP012204">
    <property type="protein sequence ID" value="BAK33949.1"/>
    <property type="molecule type" value="Genomic_DNA"/>
</dbReference>
<dbReference type="RefSeq" id="WP_013861834.1">
    <property type="nucleotide sequence ID" value="NC_015635.1"/>
</dbReference>
<protein>
    <recommendedName>
        <fullName evidence="3">O-methyltransferase domain-containing protein</fullName>
    </recommendedName>
</protein>
<dbReference type="Proteomes" id="UP000007947">
    <property type="component" value="Chromosome"/>
</dbReference>
<evidence type="ECO:0000313" key="1">
    <source>
        <dbReference type="EMBL" id="BAK33949.1"/>
    </source>
</evidence>
<dbReference type="AlphaFoldDB" id="F5XMM6"/>
<dbReference type="OrthoDB" id="3382693at2"/>